<dbReference type="eggNOG" id="KOG0800">
    <property type="taxonomic scope" value="Eukaryota"/>
</dbReference>
<dbReference type="EMBL" id="GL348715">
    <property type="protein sequence ID" value="EFH61808.1"/>
    <property type="molecule type" value="Genomic_DNA"/>
</dbReference>
<reference evidence="5" key="1">
    <citation type="journal article" date="2011" name="Nat. Genet.">
        <title>The Arabidopsis lyrata genome sequence and the basis of rapid genome size change.</title>
        <authorList>
            <person name="Hu T.T."/>
            <person name="Pattyn P."/>
            <person name="Bakker E.G."/>
            <person name="Cao J."/>
            <person name="Cheng J.-F."/>
            <person name="Clark R.M."/>
            <person name="Fahlgren N."/>
            <person name="Fawcett J.A."/>
            <person name="Grimwood J."/>
            <person name="Gundlach H."/>
            <person name="Haberer G."/>
            <person name="Hollister J.D."/>
            <person name="Ossowski S."/>
            <person name="Ottilar R.P."/>
            <person name="Salamov A.A."/>
            <person name="Schneeberger K."/>
            <person name="Spannagl M."/>
            <person name="Wang X."/>
            <person name="Yang L."/>
            <person name="Nasrallah M.E."/>
            <person name="Bergelson J."/>
            <person name="Carrington J.C."/>
            <person name="Gaut B.S."/>
            <person name="Schmutz J."/>
            <person name="Mayer K.F.X."/>
            <person name="Van de Peer Y."/>
            <person name="Grigoriev I.V."/>
            <person name="Nordborg M."/>
            <person name="Weigel D."/>
            <person name="Guo Y.-L."/>
        </authorList>
    </citation>
    <scope>NUCLEOTIDE SEQUENCE [LARGE SCALE GENOMIC DNA]</scope>
    <source>
        <strain evidence="5">cv. MN47</strain>
    </source>
</reference>
<dbReference type="SUPFAM" id="SSF57850">
    <property type="entry name" value="RING/U-box"/>
    <property type="match status" value="1"/>
</dbReference>
<sequence length="494" mass="56381">MGLLFGLAAVKGLRKKNNKKKKVVEGRRRSIVKANSRSTPTFEEIPEEVWMEILARLPVNSLMRFKCVSKLWWSFITSRYFTNLFSKLSSLTRERRVFMSVVDKEYHGDYMLFSASPSNWDAASFPLLNQDLTLPGMGGHFVNAVRGLMCFRLGREVRIYNLTTRQLVSLPIVKSNMLEGDSHMWNYFGHDPVSDEYKVLSKVWWVSKGWRRVRSETQVLVLGARASWRNARSHFHPPPSHRPYSQGISINGVLYYGAWCNGKRCVVMSFNLASEEFNLIDLPDEAGIVWHACRANLMNYRGKIAVFECSRLITEGMLDLWVVEDAGTSKWSHKVSVLPSHQLMKSLDVSELVIRSTNRSGEVRLSGRIVDSIKMSMNVIYDLEKNRITRGVAMEPLYPRFSGAGSLQTILWDDVESIITQFKPASESAVRRLKITWIEEKIGCTICLDELAVGAEASTLPCRHHFHKGCIVEWLKSSHFCPLCRFALPAHPNN</sequence>
<name>D7L2K4_ARALL</name>
<keyword evidence="1" id="KW-0863">Zinc-finger</keyword>
<evidence type="ECO:0000313" key="5">
    <source>
        <dbReference type="Proteomes" id="UP000008694"/>
    </source>
</evidence>
<dbReference type="NCBIfam" id="TIGR01640">
    <property type="entry name" value="F_box_assoc_1"/>
    <property type="match status" value="1"/>
</dbReference>
<dbReference type="CDD" id="cd22157">
    <property type="entry name" value="F-box_AtFBW1-like"/>
    <property type="match status" value="1"/>
</dbReference>
<dbReference type="Gramene" id="fgenesh1_pg.C_scaffold_3002218">
    <property type="protein sequence ID" value="fgenesh1_pg.C_scaffold_3002218"/>
    <property type="gene ID" value="fgenesh1_pg.C_scaffold_3002218"/>
</dbReference>
<evidence type="ECO:0000256" key="1">
    <source>
        <dbReference type="PROSITE-ProRule" id="PRU00175"/>
    </source>
</evidence>
<protein>
    <recommendedName>
        <fullName evidence="6">F-box domain-containing protein</fullName>
    </recommendedName>
</protein>
<dbReference type="PANTHER" id="PTHR31111:SF25">
    <property type="entry name" value="F-BOX ASSOCIATED UBIQUITINATION EFFECTOR FAMILY PROTEIN"/>
    <property type="match status" value="1"/>
</dbReference>
<feature type="domain" description="F-box" evidence="3">
    <location>
        <begin position="39"/>
        <end position="88"/>
    </location>
</feature>
<keyword evidence="5" id="KW-1185">Reference proteome</keyword>
<dbReference type="CDD" id="cd16454">
    <property type="entry name" value="RING-H2_PA-TM-RING"/>
    <property type="match status" value="1"/>
</dbReference>
<dbReference type="Pfam" id="PF08268">
    <property type="entry name" value="FBA_3"/>
    <property type="match status" value="1"/>
</dbReference>
<gene>
    <name evidence="4" type="ORF">ARALYDRAFT_342455</name>
</gene>
<organism evidence="5">
    <name type="scientific">Arabidopsis lyrata subsp. lyrata</name>
    <name type="common">Lyre-leaved rock-cress</name>
    <dbReference type="NCBI Taxonomy" id="81972"/>
    <lineage>
        <taxon>Eukaryota</taxon>
        <taxon>Viridiplantae</taxon>
        <taxon>Streptophyta</taxon>
        <taxon>Embryophyta</taxon>
        <taxon>Tracheophyta</taxon>
        <taxon>Spermatophyta</taxon>
        <taxon>Magnoliopsida</taxon>
        <taxon>eudicotyledons</taxon>
        <taxon>Gunneridae</taxon>
        <taxon>Pentapetalae</taxon>
        <taxon>rosids</taxon>
        <taxon>malvids</taxon>
        <taxon>Brassicales</taxon>
        <taxon>Brassicaceae</taxon>
        <taxon>Camelineae</taxon>
        <taxon>Arabidopsis</taxon>
    </lineage>
</organism>
<feature type="domain" description="RING-type" evidence="2">
    <location>
        <begin position="444"/>
        <end position="485"/>
    </location>
</feature>
<dbReference type="PROSITE" id="PS50181">
    <property type="entry name" value="FBOX"/>
    <property type="match status" value="1"/>
</dbReference>
<dbReference type="InterPro" id="IPR001841">
    <property type="entry name" value="Znf_RING"/>
</dbReference>
<dbReference type="SMART" id="SM00184">
    <property type="entry name" value="RING"/>
    <property type="match status" value="1"/>
</dbReference>
<dbReference type="Pfam" id="PF13639">
    <property type="entry name" value="zf-RING_2"/>
    <property type="match status" value="1"/>
</dbReference>
<accession>D7L2K4</accession>
<dbReference type="InterPro" id="IPR013187">
    <property type="entry name" value="F-box-assoc_dom_typ3"/>
</dbReference>
<dbReference type="InterPro" id="IPR013083">
    <property type="entry name" value="Znf_RING/FYVE/PHD"/>
</dbReference>
<dbReference type="InterPro" id="IPR036047">
    <property type="entry name" value="F-box-like_dom_sf"/>
</dbReference>
<dbReference type="Proteomes" id="UP000008694">
    <property type="component" value="Unassembled WGS sequence"/>
</dbReference>
<dbReference type="Gene3D" id="1.20.1280.50">
    <property type="match status" value="1"/>
</dbReference>
<evidence type="ECO:0000313" key="4">
    <source>
        <dbReference type="EMBL" id="EFH61808.1"/>
    </source>
</evidence>
<keyword evidence="1" id="KW-0479">Metal-binding</keyword>
<dbReference type="HOGENOM" id="CLU_027176_8_2_1"/>
<keyword evidence="1" id="KW-0862">Zinc</keyword>
<dbReference type="GO" id="GO:0008270">
    <property type="term" value="F:zinc ion binding"/>
    <property type="evidence" value="ECO:0007669"/>
    <property type="project" value="UniProtKB-KW"/>
</dbReference>
<evidence type="ECO:0000259" key="2">
    <source>
        <dbReference type="PROSITE" id="PS50089"/>
    </source>
</evidence>
<dbReference type="Gene3D" id="3.30.40.10">
    <property type="entry name" value="Zinc/RING finger domain, C3HC4 (zinc finger)"/>
    <property type="match status" value="1"/>
</dbReference>
<dbReference type="SMART" id="SM00256">
    <property type="entry name" value="FBOX"/>
    <property type="match status" value="1"/>
</dbReference>
<dbReference type="AlphaFoldDB" id="D7L2K4"/>
<dbReference type="InterPro" id="IPR017451">
    <property type="entry name" value="F-box-assoc_interact_dom"/>
</dbReference>
<dbReference type="PROSITE" id="PS50089">
    <property type="entry name" value="ZF_RING_2"/>
    <property type="match status" value="1"/>
</dbReference>
<dbReference type="InterPro" id="IPR001810">
    <property type="entry name" value="F-box_dom"/>
</dbReference>
<dbReference type="PANTHER" id="PTHR31111">
    <property type="entry name" value="BNAA05G37150D PROTEIN-RELATED"/>
    <property type="match status" value="1"/>
</dbReference>
<evidence type="ECO:0008006" key="6">
    <source>
        <dbReference type="Google" id="ProtNLM"/>
    </source>
</evidence>
<dbReference type="SUPFAM" id="SSF81383">
    <property type="entry name" value="F-box domain"/>
    <property type="match status" value="1"/>
</dbReference>
<dbReference type="Pfam" id="PF00646">
    <property type="entry name" value="F-box"/>
    <property type="match status" value="1"/>
</dbReference>
<proteinExistence type="predicted"/>
<evidence type="ECO:0000259" key="3">
    <source>
        <dbReference type="PROSITE" id="PS50181"/>
    </source>
</evidence>